<evidence type="ECO:0000313" key="1">
    <source>
        <dbReference type="EMBL" id="VAW40173.1"/>
    </source>
</evidence>
<sequence>MTLSENARQIVRKRAGKRCEDHFVWSIDSVLFHGLTGCGRATVEALRLNNFLTVTVRRNWVLAGWHPPNSNAA</sequence>
<proteinExistence type="predicted"/>
<reference evidence="1" key="1">
    <citation type="submission" date="2018-06" db="EMBL/GenBank/DDBJ databases">
        <authorList>
            <person name="Zhirakovskaya E."/>
        </authorList>
    </citation>
    <scope>NUCLEOTIDE SEQUENCE</scope>
</reference>
<gene>
    <name evidence="1" type="ORF">MNBD_CHLOROFLEXI01-418</name>
</gene>
<accession>A0A3B0VIN5</accession>
<protein>
    <submittedName>
        <fullName evidence="1">Uncharacterized protein</fullName>
    </submittedName>
</protein>
<dbReference type="EMBL" id="UOEU01000780">
    <property type="protein sequence ID" value="VAW40173.1"/>
    <property type="molecule type" value="Genomic_DNA"/>
</dbReference>
<dbReference type="AlphaFoldDB" id="A0A3B0VIN5"/>
<organism evidence="1">
    <name type="scientific">hydrothermal vent metagenome</name>
    <dbReference type="NCBI Taxonomy" id="652676"/>
    <lineage>
        <taxon>unclassified sequences</taxon>
        <taxon>metagenomes</taxon>
        <taxon>ecological metagenomes</taxon>
    </lineage>
</organism>
<name>A0A3B0VIN5_9ZZZZ</name>